<name>A0A8J7K235_9CYAN</name>
<sequence length="158" mass="17752">MGEKGAGKTSHLLHWKQQTGGVYYYCQPGWKRCSLPPVAKIVYWDEANRIPLPLLLTSLLRSRCINATIVAGTHDNLAEFASLFGFEIKNITLSTLCVENLLQWVKKLIEAERLSPSIPISLELTTDNAREIVAESQGSWRKAATYLHIWVARIAKDS</sequence>
<evidence type="ECO:0000313" key="2">
    <source>
        <dbReference type="Proteomes" id="UP000620559"/>
    </source>
</evidence>
<organism evidence="1 2">
    <name type="scientific">Plectonema cf. radiosum LEGE 06105</name>
    <dbReference type="NCBI Taxonomy" id="945769"/>
    <lineage>
        <taxon>Bacteria</taxon>
        <taxon>Bacillati</taxon>
        <taxon>Cyanobacteriota</taxon>
        <taxon>Cyanophyceae</taxon>
        <taxon>Oscillatoriophycideae</taxon>
        <taxon>Oscillatoriales</taxon>
        <taxon>Microcoleaceae</taxon>
        <taxon>Plectonema</taxon>
    </lineage>
</organism>
<dbReference type="EMBL" id="JADEWL010000017">
    <property type="protein sequence ID" value="MBE9212652.1"/>
    <property type="molecule type" value="Genomic_DNA"/>
</dbReference>
<dbReference type="AlphaFoldDB" id="A0A8J7K235"/>
<keyword evidence="2" id="KW-1185">Reference proteome</keyword>
<accession>A0A8J7K235</accession>
<gene>
    <name evidence="1" type="ORF">IQ247_07965</name>
</gene>
<reference evidence="1" key="1">
    <citation type="submission" date="2020-10" db="EMBL/GenBank/DDBJ databases">
        <authorList>
            <person name="Castelo-Branco R."/>
            <person name="Eusebio N."/>
            <person name="Adriana R."/>
            <person name="Vieira A."/>
            <person name="Brugerolle De Fraissinette N."/>
            <person name="Rezende De Castro R."/>
            <person name="Schneider M.P."/>
            <person name="Vasconcelos V."/>
            <person name="Leao P.N."/>
        </authorList>
    </citation>
    <scope>NUCLEOTIDE SEQUENCE</scope>
    <source>
        <strain evidence="1">LEGE 06105</strain>
    </source>
</reference>
<proteinExistence type="predicted"/>
<dbReference type="Proteomes" id="UP000620559">
    <property type="component" value="Unassembled WGS sequence"/>
</dbReference>
<evidence type="ECO:0000313" key="1">
    <source>
        <dbReference type="EMBL" id="MBE9212652.1"/>
    </source>
</evidence>
<protein>
    <submittedName>
        <fullName evidence="1">Uncharacterized protein</fullName>
    </submittedName>
</protein>
<comment type="caution">
    <text evidence="1">The sequence shown here is derived from an EMBL/GenBank/DDBJ whole genome shotgun (WGS) entry which is preliminary data.</text>
</comment>